<organism evidence="1 2">
    <name type="scientific">Segatella copri</name>
    <dbReference type="NCBI Taxonomy" id="165179"/>
    <lineage>
        <taxon>Bacteria</taxon>
        <taxon>Pseudomonadati</taxon>
        <taxon>Bacteroidota</taxon>
        <taxon>Bacteroidia</taxon>
        <taxon>Bacteroidales</taxon>
        <taxon>Prevotellaceae</taxon>
        <taxon>Segatella</taxon>
    </lineage>
</organism>
<dbReference type="EMBL" id="QRNB01000034">
    <property type="protein sequence ID" value="RHK10326.1"/>
    <property type="molecule type" value="Genomic_DNA"/>
</dbReference>
<proteinExistence type="predicted"/>
<protein>
    <submittedName>
        <fullName evidence="1">Uncharacterized protein</fullName>
    </submittedName>
</protein>
<sequence>MKNHIQRRLEIVFVTNYIKFMLFRIINHEKSHIIKGKGYICSNHEKSHIIKGKGYICSNLKITTH</sequence>
<gene>
    <name evidence="1" type="ORF">DW079_07730</name>
</gene>
<evidence type="ECO:0000313" key="1">
    <source>
        <dbReference type="EMBL" id="RHK10326.1"/>
    </source>
</evidence>
<evidence type="ECO:0000313" key="2">
    <source>
        <dbReference type="Proteomes" id="UP000286211"/>
    </source>
</evidence>
<dbReference type="AlphaFoldDB" id="A0A415F3M2"/>
<comment type="caution">
    <text evidence="1">The sequence shown here is derived from an EMBL/GenBank/DDBJ whole genome shotgun (WGS) entry which is preliminary data.</text>
</comment>
<name>A0A415F3M2_9BACT</name>
<reference evidence="1 2" key="1">
    <citation type="submission" date="2018-08" db="EMBL/GenBank/DDBJ databases">
        <title>A genome reference for cultivated species of the human gut microbiota.</title>
        <authorList>
            <person name="Zou Y."/>
            <person name="Xue W."/>
            <person name="Luo G."/>
        </authorList>
    </citation>
    <scope>NUCLEOTIDE SEQUENCE [LARGE SCALE GENOMIC DNA]</scope>
    <source>
        <strain evidence="1 2">AF46-2NS</strain>
    </source>
</reference>
<accession>A0A415F3M2</accession>
<feature type="non-terminal residue" evidence="1">
    <location>
        <position position="65"/>
    </location>
</feature>
<dbReference type="Proteomes" id="UP000286211">
    <property type="component" value="Unassembled WGS sequence"/>
</dbReference>